<dbReference type="STRING" id="698762.SAMN00808754_3187"/>
<feature type="transmembrane region" description="Helical" evidence="1">
    <location>
        <begin position="82"/>
        <end position="115"/>
    </location>
</feature>
<accession>A0A1W1W308</accession>
<protein>
    <submittedName>
        <fullName evidence="3">Putative tricarboxylic transport membrane protein</fullName>
    </submittedName>
</protein>
<proteinExistence type="predicted"/>
<keyword evidence="1" id="KW-1133">Transmembrane helix</keyword>
<feature type="transmembrane region" description="Helical" evidence="1">
    <location>
        <begin position="12"/>
        <end position="32"/>
    </location>
</feature>
<dbReference type="RefSeq" id="WP_084666831.1">
    <property type="nucleotide sequence ID" value="NZ_LT838272.1"/>
</dbReference>
<dbReference type="Proteomes" id="UP000192569">
    <property type="component" value="Chromosome I"/>
</dbReference>
<dbReference type="AlphaFoldDB" id="A0A1W1W308"/>
<keyword evidence="1" id="KW-0812">Transmembrane</keyword>
<evidence type="ECO:0000313" key="3">
    <source>
        <dbReference type="EMBL" id="SMB99976.1"/>
    </source>
</evidence>
<dbReference type="EMBL" id="LT838272">
    <property type="protein sequence ID" value="SMB99976.1"/>
    <property type="molecule type" value="Genomic_DNA"/>
</dbReference>
<feature type="domain" description="DUF1468" evidence="2">
    <location>
        <begin position="10"/>
        <end position="148"/>
    </location>
</feature>
<dbReference type="InterPro" id="IPR009936">
    <property type="entry name" value="DUF1468"/>
</dbReference>
<evidence type="ECO:0000313" key="4">
    <source>
        <dbReference type="Proteomes" id="UP000192569"/>
    </source>
</evidence>
<gene>
    <name evidence="3" type="ORF">SAMN00808754_3187</name>
</gene>
<organism evidence="3 4">
    <name type="scientific">Thermanaeromonas toyohensis ToBE</name>
    <dbReference type="NCBI Taxonomy" id="698762"/>
    <lineage>
        <taxon>Bacteria</taxon>
        <taxon>Bacillati</taxon>
        <taxon>Bacillota</taxon>
        <taxon>Clostridia</taxon>
        <taxon>Neomoorellales</taxon>
        <taxon>Neomoorellaceae</taxon>
        <taxon>Thermanaeromonas</taxon>
    </lineage>
</organism>
<keyword evidence="4" id="KW-1185">Reference proteome</keyword>
<name>A0A1W1W308_9FIRM</name>
<feature type="transmembrane region" description="Helical" evidence="1">
    <location>
        <begin position="44"/>
        <end position="62"/>
    </location>
</feature>
<reference evidence="3 4" key="1">
    <citation type="submission" date="2017-04" db="EMBL/GenBank/DDBJ databases">
        <authorList>
            <person name="Afonso C.L."/>
            <person name="Miller P.J."/>
            <person name="Scott M.A."/>
            <person name="Spackman E."/>
            <person name="Goraichik I."/>
            <person name="Dimitrov K.M."/>
            <person name="Suarez D.L."/>
            <person name="Swayne D.E."/>
        </authorList>
    </citation>
    <scope>NUCLEOTIDE SEQUENCE [LARGE SCALE GENOMIC DNA]</scope>
    <source>
        <strain evidence="3 4">ToBE</strain>
    </source>
</reference>
<evidence type="ECO:0000256" key="1">
    <source>
        <dbReference type="SAM" id="Phobius"/>
    </source>
</evidence>
<dbReference type="Pfam" id="PF07331">
    <property type="entry name" value="TctB"/>
    <property type="match status" value="1"/>
</dbReference>
<dbReference type="OrthoDB" id="8019410at2"/>
<feature type="transmembrane region" description="Helical" evidence="1">
    <location>
        <begin position="121"/>
        <end position="143"/>
    </location>
</feature>
<evidence type="ECO:0000259" key="2">
    <source>
        <dbReference type="Pfam" id="PF07331"/>
    </source>
</evidence>
<sequence>MRTQRIADIVGGLTLVALGAVALVASFSIHGVTGEHLHPRTLPLLLSWVILGAGALLSILSWATRGGDKPIDWPDRGGFKRILVTLVSIIFYLALLEPLGFSLSSFLFITFLTWYLGRYRWFISLGLGILTAVTISLVFVRFLELTFPTGPLGW</sequence>
<keyword evidence="1" id="KW-0472">Membrane</keyword>